<dbReference type="EMBL" id="JAIWYP010000009">
    <property type="protein sequence ID" value="KAH3773566.1"/>
    <property type="molecule type" value="Genomic_DNA"/>
</dbReference>
<reference evidence="2" key="1">
    <citation type="journal article" date="2019" name="bioRxiv">
        <title>The Genome of the Zebra Mussel, Dreissena polymorpha: A Resource for Invasive Species Research.</title>
        <authorList>
            <person name="McCartney M.A."/>
            <person name="Auch B."/>
            <person name="Kono T."/>
            <person name="Mallez S."/>
            <person name="Zhang Y."/>
            <person name="Obille A."/>
            <person name="Becker A."/>
            <person name="Abrahante J.E."/>
            <person name="Garbe J."/>
            <person name="Badalamenti J.P."/>
            <person name="Herman A."/>
            <person name="Mangelson H."/>
            <person name="Liachko I."/>
            <person name="Sullivan S."/>
            <person name="Sone E.D."/>
            <person name="Koren S."/>
            <person name="Silverstein K.A.T."/>
            <person name="Beckman K.B."/>
            <person name="Gohl D.M."/>
        </authorList>
    </citation>
    <scope>NUCLEOTIDE SEQUENCE</scope>
    <source>
        <strain evidence="2">Duluth1</strain>
        <tissue evidence="2">Whole animal</tissue>
    </source>
</reference>
<evidence type="ECO:0000313" key="3">
    <source>
        <dbReference type="Proteomes" id="UP000828390"/>
    </source>
</evidence>
<evidence type="ECO:0000256" key="1">
    <source>
        <dbReference type="SAM" id="MobiDB-lite"/>
    </source>
</evidence>
<evidence type="ECO:0000313" key="2">
    <source>
        <dbReference type="EMBL" id="KAH3773566.1"/>
    </source>
</evidence>
<feature type="region of interest" description="Disordered" evidence="1">
    <location>
        <begin position="1"/>
        <end position="22"/>
    </location>
</feature>
<organism evidence="2 3">
    <name type="scientific">Dreissena polymorpha</name>
    <name type="common">Zebra mussel</name>
    <name type="synonym">Mytilus polymorpha</name>
    <dbReference type="NCBI Taxonomy" id="45954"/>
    <lineage>
        <taxon>Eukaryota</taxon>
        <taxon>Metazoa</taxon>
        <taxon>Spiralia</taxon>
        <taxon>Lophotrochozoa</taxon>
        <taxon>Mollusca</taxon>
        <taxon>Bivalvia</taxon>
        <taxon>Autobranchia</taxon>
        <taxon>Heteroconchia</taxon>
        <taxon>Euheterodonta</taxon>
        <taxon>Imparidentia</taxon>
        <taxon>Neoheterodontei</taxon>
        <taxon>Myida</taxon>
        <taxon>Dreissenoidea</taxon>
        <taxon>Dreissenidae</taxon>
        <taxon>Dreissena</taxon>
    </lineage>
</organism>
<comment type="caution">
    <text evidence="2">The sequence shown here is derived from an EMBL/GenBank/DDBJ whole genome shotgun (WGS) entry which is preliminary data.</text>
</comment>
<name>A0A9D4E5I8_DREPO</name>
<dbReference type="AlphaFoldDB" id="A0A9D4E5I8"/>
<dbReference type="Proteomes" id="UP000828390">
    <property type="component" value="Unassembled WGS sequence"/>
</dbReference>
<protein>
    <submittedName>
        <fullName evidence="2">Uncharacterized protein</fullName>
    </submittedName>
</protein>
<sequence>MQYSADSSTYATSGHNECDSDTSGYLSASSLDSTGEERRLAANDDKIMRVWSCWSQHIDSSFGPKCSTPKRTSSSGVLKKRINFTTGSGRFSQKSRSEGDLRGLDVKESLDCNNADSLDSGLNTFSSIQCQAYASQDWKRRPYMTQSTSETDVRIVGNQSKYERLPRYRVTMNNPTRANHGAVSGLSFDESMSDFLSNVNQDNLASYLQFYDRVTRKANIERFGRDGSVYV</sequence>
<gene>
    <name evidence="2" type="ORF">DPMN_174928</name>
</gene>
<accession>A0A9D4E5I8</accession>
<proteinExistence type="predicted"/>
<reference evidence="2" key="2">
    <citation type="submission" date="2020-11" db="EMBL/GenBank/DDBJ databases">
        <authorList>
            <person name="McCartney M.A."/>
            <person name="Auch B."/>
            <person name="Kono T."/>
            <person name="Mallez S."/>
            <person name="Becker A."/>
            <person name="Gohl D.M."/>
            <person name="Silverstein K.A.T."/>
            <person name="Koren S."/>
            <person name="Bechman K.B."/>
            <person name="Herman A."/>
            <person name="Abrahante J.E."/>
            <person name="Garbe J."/>
        </authorList>
    </citation>
    <scope>NUCLEOTIDE SEQUENCE</scope>
    <source>
        <strain evidence="2">Duluth1</strain>
        <tissue evidence="2">Whole animal</tissue>
    </source>
</reference>
<keyword evidence="3" id="KW-1185">Reference proteome</keyword>